<dbReference type="EMBL" id="LWLN01000001">
    <property type="protein sequence ID" value="OLZ42572.1"/>
    <property type="molecule type" value="Genomic_DNA"/>
</dbReference>
<keyword evidence="1" id="KW-0812">Transmembrane</keyword>
<name>A0A1S8B0V3_9EURY</name>
<sequence>MIGRRRTVLCLLCLVAATGLLAGTSGAAGIGVDTATEATSEAAAAIALAEQSLPIAVGGFLLGAGLGATIASGATYWYKNREFEGRLR</sequence>
<dbReference type="STRING" id="301967.A6E15_17100"/>
<protein>
    <submittedName>
        <fullName evidence="2">Uncharacterized protein</fullName>
    </submittedName>
</protein>
<evidence type="ECO:0000313" key="2">
    <source>
        <dbReference type="EMBL" id="OLZ42572.1"/>
    </source>
</evidence>
<dbReference type="RefSeq" id="WP_076148098.1">
    <property type="nucleotide sequence ID" value="NZ_LWLN01000001.1"/>
</dbReference>
<evidence type="ECO:0000256" key="1">
    <source>
        <dbReference type="SAM" id="Phobius"/>
    </source>
</evidence>
<dbReference type="Proteomes" id="UP000189370">
    <property type="component" value="Unassembled WGS sequence"/>
</dbReference>
<keyword evidence="1" id="KW-0472">Membrane</keyword>
<evidence type="ECO:0000313" key="3">
    <source>
        <dbReference type="Proteomes" id="UP000189370"/>
    </source>
</evidence>
<gene>
    <name evidence="2" type="ORF">A6E15_17100</name>
</gene>
<accession>A0A1S8B0V3</accession>
<keyword evidence="1" id="KW-1133">Transmembrane helix</keyword>
<feature type="transmembrane region" description="Helical" evidence="1">
    <location>
        <begin position="53"/>
        <end position="78"/>
    </location>
</feature>
<reference evidence="3" key="1">
    <citation type="submission" date="2016-04" db="EMBL/GenBank/DDBJ databases">
        <authorList>
            <person name="Chen S.-C."/>
            <person name="Lai M.-C."/>
        </authorList>
    </citation>
    <scope>NUCLEOTIDE SEQUENCE [LARGE SCALE GENOMIC DNA]</scope>
    <source>
        <strain evidence="3">AB14</strain>
    </source>
</reference>
<comment type="caution">
    <text evidence="2">The sequence shown here is derived from an EMBL/GenBank/DDBJ whole genome shotgun (WGS) entry which is preliminary data.</text>
</comment>
<dbReference type="AlphaFoldDB" id="A0A1S8B0V3"/>
<keyword evidence="3" id="KW-1185">Reference proteome</keyword>
<proteinExistence type="predicted"/>
<organism evidence="2 3">
    <name type="scientific">Natrinema saccharevitans</name>
    <dbReference type="NCBI Taxonomy" id="301967"/>
    <lineage>
        <taxon>Archaea</taxon>
        <taxon>Methanobacteriati</taxon>
        <taxon>Methanobacteriota</taxon>
        <taxon>Stenosarchaea group</taxon>
        <taxon>Halobacteria</taxon>
        <taxon>Halobacteriales</taxon>
        <taxon>Natrialbaceae</taxon>
        <taxon>Natrinema</taxon>
    </lineage>
</organism>